<dbReference type="STRING" id="529505.SAMN05421761_10122"/>
<keyword evidence="2" id="KW-1185">Reference proteome</keyword>
<accession>A0A1N7JI38</accession>
<evidence type="ECO:0000313" key="2">
    <source>
        <dbReference type="Proteomes" id="UP000186026"/>
    </source>
</evidence>
<reference evidence="2" key="1">
    <citation type="submission" date="2017-01" db="EMBL/GenBank/DDBJ databases">
        <authorList>
            <person name="Varghese N."/>
            <person name="Submissions S."/>
        </authorList>
    </citation>
    <scope>NUCLEOTIDE SEQUENCE [LARGE SCALE GENOMIC DNA]</scope>
    <source>
        <strain evidence="2">DSM 46698</strain>
    </source>
</reference>
<gene>
    <name evidence="1" type="ORF">SAMN05421761_10122</name>
</gene>
<dbReference type="AlphaFoldDB" id="A0A1N7JI38"/>
<dbReference type="Proteomes" id="UP000186026">
    <property type="component" value="Unassembled WGS sequence"/>
</dbReference>
<protein>
    <submittedName>
        <fullName evidence="1">Uncharacterized protein</fullName>
    </submittedName>
</protein>
<name>A0A1N7JI38_9BACT</name>
<sequence length="86" mass="10102">MYDIVMNNRLYELVEEFDIGEYEGFLFVLLDDCPVCYNEFSNLSPFLYKYKISPVAISRSKVKLNNFGSNFKTCSYIIFPKIETRG</sequence>
<dbReference type="EMBL" id="FTOP01000001">
    <property type="protein sequence ID" value="SIS48980.1"/>
    <property type="molecule type" value="Genomic_DNA"/>
</dbReference>
<evidence type="ECO:0000313" key="1">
    <source>
        <dbReference type="EMBL" id="SIS48980.1"/>
    </source>
</evidence>
<proteinExistence type="predicted"/>
<organism evidence="1 2">
    <name type="scientific">Belliella pelovolcani</name>
    <dbReference type="NCBI Taxonomy" id="529505"/>
    <lineage>
        <taxon>Bacteria</taxon>
        <taxon>Pseudomonadati</taxon>
        <taxon>Bacteroidota</taxon>
        <taxon>Cytophagia</taxon>
        <taxon>Cytophagales</taxon>
        <taxon>Cyclobacteriaceae</taxon>
        <taxon>Belliella</taxon>
    </lineage>
</organism>